<evidence type="ECO:0000313" key="3">
    <source>
        <dbReference type="Proteomes" id="UP000838756"/>
    </source>
</evidence>
<protein>
    <submittedName>
        <fullName evidence="2">Jg3931 protein</fullName>
    </submittedName>
</protein>
<dbReference type="OrthoDB" id="6538186at2759"/>
<evidence type="ECO:0000313" key="2">
    <source>
        <dbReference type="EMBL" id="CAH2241597.1"/>
    </source>
</evidence>
<gene>
    <name evidence="2" type="primary">jg3931</name>
    <name evidence="2" type="ORF">PAEG_LOCUS18022</name>
</gene>
<sequence length="196" mass="22079">MKVDINSRLTRNGHKLVTSAYRLRKVQKLFVGLSVRFYNIIPENQQPLLDVVRERARELCSGADAASGERVEQKTRDLVAGWNVALEGLAERAVEADSQLQRWNQLLDTQRSLGSAITAIGDRLRQLDSNPSTRRRALDTRHALQELQSEVSSLEETKDDLLEHADFVVSLLKPNSKEAAADTEKNVKELAEAYEK</sequence>
<dbReference type="Proteomes" id="UP000838756">
    <property type="component" value="Unassembled WGS sequence"/>
</dbReference>
<dbReference type="EMBL" id="CAKXAJ010025582">
    <property type="protein sequence ID" value="CAH2241597.1"/>
    <property type="molecule type" value="Genomic_DNA"/>
</dbReference>
<accession>A0A8S4RV64</accession>
<evidence type="ECO:0000256" key="1">
    <source>
        <dbReference type="SAM" id="Coils"/>
    </source>
</evidence>
<dbReference type="Gene3D" id="1.20.58.60">
    <property type="match status" value="1"/>
</dbReference>
<proteinExistence type="predicted"/>
<keyword evidence="1" id="KW-0175">Coiled coil</keyword>
<feature type="coiled-coil region" evidence="1">
    <location>
        <begin position="137"/>
        <end position="164"/>
    </location>
</feature>
<organism evidence="2 3">
    <name type="scientific">Pararge aegeria aegeria</name>
    <dbReference type="NCBI Taxonomy" id="348720"/>
    <lineage>
        <taxon>Eukaryota</taxon>
        <taxon>Metazoa</taxon>
        <taxon>Ecdysozoa</taxon>
        <taxon>Arthropoda</taxon>
        <taxon>Hexapoda</taxon>
        <taxon>Insecta</taxon>
        <taxon>Pterygota</taxon>
        <taxon>Neoptera</taxon>
        <taxon>Endopterygota</taxon>
        <taxon>Lepidoptera</taxon>
        <taxon>Glossata</taxon>
        <taxon>Ditrysia</taxon>
        <taxon>Papilionoidea</taxon>
        <taxon>Nymphalidae</taxon>
        <taxon>Satyrinae</taxon>
        <taxon>Satyrini</taxon>
        <taxon>Parargina</taxon>
        <taxon>Pararge</taxon>
    </lineage>
</organism>
<dbReference type="AlphaFoldDB" id="A0A8S4RV64"/>
<reference evidence="2" key="1">
    <citation type="submission" date="2022-03" db="EMBL/GenBank/DDBJ databases">
        <authorList>
            <person name="Lindestad O."/>
        </authorList>
    </citation>
    <scope>NUCLEOTIDE SEQUENCE</scope>
</reference>
<name>A0A8S4RV64_9NEOP</name>
<keyword evidence="3" id="KW-1185">Reference proteome</keyword>
<dbReference type="SUPFAM" id="SSF46966">
    <property type="entry name" value="Spectrin repeat"/>
    <property type="match status" value="1"/>
</dbReference>
<comment type="caution">
    <text evidence="2">The sequence shown here is derived from an EMBL/GenBank/DDBJ whole genome shotgun (WGS) entry which is preliminary data.</text>
</comment>